<dbReference type="InterPro" id="IPR025613">
    <property type="entry name" value="YlbE"/>
</dbReference>
<organism evidence="1 2">
    <name type="scientific">Ectobacillus funiculus</name>
    <dbReference type="NCBI Taxonomy" id="137993"/>
    <lineage>
        <taxon>Bacteria</taxon>
        <taxon>Bacillati</taxon>
        <taxon>Bacillota</taxon>
        <taxon>Bacilli</taxon>
        <taxon>Bacillales</taxon>
        <taxon>Bacillaceae</taxon>
        <taxon>Ectobacillus</taxon>
    </lineage>
</organism>
<accession>A0ABV5WNG7</accession>
<proteinExistence type="predicted"/>
<evidence type="ECO:0000313" key="2">
    <source>
        <dbReference type="Proteomes" id="UP001589609"/>
    </source>
</evidence>
<dbReference type="Proteomes" id="UP001589609">
    <property type="component" value="Unassembled WGS sequence"/>
</dbReference>
<dbReference type="EMBL" id="JBHMAF010000196">
    <property type="protein sequence ID" value="MFB9762159.1"/>
    <property type="molecule type" value="Genomic_DNA"/>
</dbReference>
<comment type="caution">
    <text evidence="1">The sequence shown here is derived from an EMBL/GenBank/DDBJ whole genome shotgun (WGS) entry which is preliminary data.</text>
</comment>
<reference evidence="1 2" key="1">
    <citation type="submission" date="2024-09" db="EMBL/GenBank/DDBJ databases">
        <authorList>
            <person name="Sun Q."/>
            <person name="Mori K."/>
        </authorList>
    </citation>
    <scope>NUCLEOTIDE SEQUENCE [LARGE SCALE GENOMIC DNA]</scope>
    <source>
        <strain evidence="1 2">JCM 11201</strain>
    </source>
</reference>
<keyword evidence="2" id="KW-1185">Reference proteome</keyword>
<name>A0ABV5WNG7_9BACI</name>
<gene>
    <name evidence="1" type="ORF">ACFFMS_28445</name>
</gene>
<dbReference type="Pfam" id="PF14003">
    <property type="entry name" value="YlbE"/>
    <property type="match status" value="1"/>
</dbReference>
<sequence length="83" mass="10038">MRQELIELLQSREDLKTYIRQQPHWYRRLSRNPGEREAFETAALQFYKRTIPDQVAKFQNQLAMASIMLEMFQYMKQQNPGAE</sequence>
<dbReference type="RefSeq" id="WP_129726904.1">
    <property type="nucleotide sequence ID" value="NZ_JAPCYI010000001.1"/>
</dbReference>
<evidence type="ECO:0000313" key="1">
    <source>
        <dbReference type="EMBL" id="MFB9762159.1"/>
    </source>
</evidence>
<protein>
    <submittedName>
        <fullName evidence="1">YlbE-like family protein</fullName>
    </submittedName>
</protein>